<dbReference type="PROSITE" id="PS50893">
    <property type="entry name" value="ABC_TRANSPORTER_2"/>
    <property type="match status" value="1"/>
</dbReference>
<dbReference type="SMART" id="SM00382">
    <property type="entry name" value="AAA"/>
    <property type="match status" value="1"/>
</dbReference>
<evidence type="ECO:0000313" key="6">
    <source>
        <dbReference type="Proteomes" id="UP000245697"/>
    </source>
</evidence>
<dbReference type="Proteomes" id="UP000245697">
    <property type="component" value="Unassembled WGS sequence"/>
</dbReference>
<dbReference type="InterPro" id="IPR017871">
    <property type="entry name" value="ABC_transporter-like_CS"/>
</dbReference>
<evidence type="ECO:0000256" key="3">
    <source>
        <dbReference type="ARBA" id="ARBA00022840"/>
    </source>
</evidence>
<dbReference type="PROSITE" id="PS00211">
    <property type="entry name" value="ABC_TRANSPORTER_1"/>
    <property type="match status" value="1"/>
</dbReference>
<evidence type="ECO:0000256" key="2">
    <source>
        <dbReference type="ARBA" id="ARBA00022741"/>
    </source>
</evidence>
<protein>
    <submittedName>
        <fullName evidence="5">Peptide/nickel transport system ATP-binding protein</fullName>
    </submittedName>
</protein>
<dbReference type="GO" id="GO:0005524">
    <property type="term" value="F:ATP binding"/>
    <property type="evidence" value="ECO:0007669"/>
    <property type="project" value="UniProtKB-KW"/>
</dbReference>
<keyword evidence="1" id="KW-0813">Transport</keyword>
<dbReference type="InterPro" id="IPR003593">
    <property type="entry name" value="AAA+_ATPase"/>
</dbReference>
<sequence>MTALLTATGLMKSYRSHPVLDGVGLTVHPGDRLGILGASGAGKSTLLRLLLAVEAPDRGEIHFRDQPVRPGRPGTLAWFRRAVQLVPQDPYGSLSPRMTVAEIIAEPLVCLRVPGDHTARVRELLAAVDLDPALAGRRPAALSGGQRQRVAVARALAPEPQLLIADEPVSALDATVRVTVLDLLREASERAGAALVMVSHDVAAVRRICTSVAVLHQGRIAESGGVEDVLGRPGSQATRDLLAAVPRLPSVPA</sequence>
<dbReference type="CDD" id="cd03257">
    <property type="entry name" value="ABC_NikE_OppD_transporters"/>
    <property type="match status" value="1"/>
</dbReference>
<proteinExistence type="predicted"/>
<dbReference type="Gene3D" id="3.40.50.300">
    <property type="entry name" value="P-loop containing nucleotide triphosphate hydrolases"/>
    <property type="match status" value="1"/>
</dbReference>
<keyword evidence="2" id="KW-0547">Nucleotide-binding</keyword>
<dbReference type="SUPFAM" id="SSF52540">
    <property type="entry name" value="P-loop containing nucleoside triphosphate hydrolases"/>
    <property type="match status" value="1"/>
</dbReference>
<dbReference type="OrthoDB" id="3504674at2"/>
<organism evidence="5 6">
    <name type="scientific">Actinoplanes xinjiangensis</name>
    <dbReference type="NCBI Taxonomy" id="512350"/>
    <lineage>
        <taxon>Bacteria</taxon>
        <taxon>Bacillati</taxon>
        <taxon>Actinomycetota</taxon>
        <taxon>Actinomycetes</taxon>
        <taxon>Micromonosporales</taxon>
        <taxon>Micromonosporaceae</taxon>
        <taxon>Actinoplanes</taxon>
    </lineage>
</organism>
<name>A0A316F6A0_9ACTN</name>
<keyword evidence="3 5" id="KW-0067">ATP-binding</keyword>
<comment type="caution">
    <text evidence="5">The sequence shown here is derived from an EMBL/GenBank/DDBJ whole genome shotgun (WGS) entry which is preliminary data.</text>
</comment>
<dbReference type="AlphaFoldDB" id="A0A316F6A0"/>
<dbReference type="EMBL" id="QGGR01000019">
    <property type="protein sequence ID" value="PWK40531.1"/>
    <property type="molecule type" value="Genomic_DNA"/>
</dbReference>
<dbReference type="RefSeq" id="WP_109599881.1">
    <property type="nucleotide sequence ID" value="NZ_BONA01000071.1"/>
</dbReference>
<dbReference type="Pfam" id="PF00005">
    <property type="entry name" value="ABC_tran"/>
    <property type="match status" value="1"/>
</dbReference>
<dbReference type="GO" id="GO:0055085">
    <property type="term" value="P:transmembrane transport"/>
    <property type="evidence" value="ECO:0007669"/>
    <property type="project" value="UniProtKB-ARBA"/>
</dbReference>
<dbReference type="PANTHER" id="PTHR43776">
    <property type="entry name" value="TRANSPORT ATP-BINDING PROTEIN"/>
    <property type="match status" value="1"/>
</dbReference>
<evidence type="ECO:0000256" key="1">
    <source>
        <dbReference type="ARBA" id="ARBA00022448"/>
    </source>
</evidence>
<reference evidence="5 6" key="1">
    <citation type="submission" date="2018-05" db="EMBL/GenBank/DDBJ databases">
        <title>Genomic Encyclopedia of Archaeal and Bacterial Type Strains, Phase II (KMG-II): from individual species to whole genera.</title>
        <authorList>
            <person name="Goeker M."/>
        </authorList>
    </citation>
    <scope>NUCLEOTIDE SEQUENCE [LARGE SCALE GENOMIC DNA]</scope>
    <source>
        <strain evidence="5 6">DSM 45184</strain>
    </source>
</reference>
<dbReference type="InterPro" id="IPR003439">
    <property type="entry name" value="ABC_transporter-like_ATP-bd"/>
</dbReference>
<dbReference type="InterPro" id="IPR027417">
    <property type="entry name" value="P-loop_NTPase"/>
</dbReference>
<evidence type="ECO:0000259" key="4">
    <source>
        <dbReference type="PROSITE" id="PS50893"/>
    </source>
</evidence>
<dbReference type="InterPro" id="IPR050319">
    <property type="entry name" value="ABC_transp_ATP-bind"/>
</dbReference>
<gene>
    <name evidence="5" type="ORF">BC793_119139</name>
</gene>
<feature type="domain" description="ABC transporter" evidence="4">
    <location>
        <begin position="5"/>
        <end position="242"/>
    </location>
</feature>
<keyword evidence="6" id="KW-1185">Reference proteome</keyword>
<dbReference type="GO" id="GO:0016887">
    <property type="term" value="F:ATP hydrolysis activity"/>
    <property type="evidence" value="ECO:0007669"/>
    <property type="project" value="InterPro"/>
</dbReference>
<evidence type="ECO:0000313" key="5">
    <source>
        <dbReference type="EMBL" id="PWK40531.1"/>
    </source>
</evidence>
<accession>A0A316F6A0</accession>